<keyword evidence="1" id="KW-0597">Phosphoprotein</keyword>
<evidence type="ECO:0000313" key="3">
    <source>
        <dbReference type="EMBL" id="SEG16467.1"/>
    </source>
</evidence>
<gene>
    <name evidence="3" type="ORF">SAMN05421877_105158</name>
</gene>
<protein>
    <submittedName>
        <fullName evidence="3">DNA-binding response regulator, NarL/FixJ family, contains REC and HTH domains</fullName>
    </submittedName>
</protein>
<proteinExistence type="predicted"/>
<evidence type="ECO:0000256" key="1">
    <source>
        <dbReference type="PROSITE-ProRule" id="PRU00169"/>
    </source>
</evidence>
<keyword evidence="3" id="KW-0238">DNA-binding</keyword>
<name>A0A1H5XYF1_9SPHI</name>
<keyword evidence="4" id="KW-1185">Reference proteome</keyword>
<dbReference type="OrthoDB" id="659223at2"/>
<dbReference type="AlphaFoldDB" id="A0A1H5XYF1"/>
<dbReference type="InterPro" id="IPR011006">
    <property type="entry name" value="CheY-like_superfamily"/>
</dbReference>
<dbReference type="InterPro" id="IPR001789">
    <property type="entry name" value="Sig_transdc_resp-reg_receiver"/>
</dbReference>
<dbReference type="Proteomes" id="UP000236731">
    <property type="component" value="Unassembled WGS sequence"/>
</dbReference>
<dbReference type="GO" id="GO:0000160">
    <property type="term" value="P:phosphorelay signal transduction system"/>
    <property type="evidence" value="ECO:0007669"/>
    <property type="project" value="InterPro"/>
</dbReference>
<organism evidence="3 4">
    <name type="scientific">Sphingobacterium lactis</name>
    <dbReference type="NCBI Taxonomy" id="797291"/>
    <lineage>
        <taxon>Bacteria</taxon>
        <taxon>Pseudomonadati</taxon>
        <taxon>Bacteroidota</taxon>
        <taxon>Sphingobacteriia</taxon>
        <taxon>Sphingobacteriales</taxon>
        <taxon>Sphingobacteriaceae</taxon>
        <taxon>Sphingobacterium</taxon>
    </lineage>
</organism>
<evidence type="ECO:0000313" key="4">
    <source>
        <dbReference type="Proteomes" id="UP000236731"/>
    </source>
</evidence>
<dbReference type="RefSeq" id="WP_103906069.1">
    <property type="nucleotide sequence ID" value="NZ_CP049246.1"/>
</dbReference>
<dbReference type="SUPFAM" id="SSF52172">
    <property type="entry name" value="CheY-like"/>
    <property type="match status" value="1"/>
</dbReference>
<reference evidence="4" key="1">
    <citation type="submission" date="2016-10" db="EMBL/GenBank/DDBJ databases">
        <authorList>
            <person name="Varghese N."/>
            <person name="Submissions S."/>
        </authorList>
    </citation>
    <scope>NUCLEOTIDE SEQUENCE [LARGE SCALE GENOMIC DNA]</scope>
    <source>
        <strain evidence="4">DSM 22361</strain>
    </source>
</reference>
<dbReference type="EMBL" id="FNUT01000005">
    <property type="protein sequence ID" value="SEG16467.1"/>
    <property type="molecule type" value="Genomic_DNA"/>
</dbReference>
<sequence>MFKKVLIAEDHEVANLSVQKTIKELGVSESHYVYYCDDALARIKKGLADGAPYDLLITDLVFEEDEVSQKISGGKDLVRLVKELQPDIKVIVFSSIDRISLIDGLFRNLQIDGYVRKARNDGQHLREALESVSQNKIYQSPDIRQSLRSKNTHEFSALDIQILQSLSQGIKQKNIPEILVAKNIKPSGLSSIEKRLNLMKEVFGFTNNEQLVVYCKDKGLF</sequence>
<dbReference type="GO" id="GO:0003677">
    <property type="term" value="F:DNA binding"/>
    <property type="evidence" value="ECO:0007669"/>
    <property type="project" value="UniProtKB-KW"/>
</dbReference>
<feature type="domain" description="Response regulatory" evidence="2">
    <location>
        <begin position="4"/>
        <end position="132"/>
    </location>
</feature>
<feature type="modified residue" description="4-aspartylphosphate" evidence="1">
    <location>
        <position position="59"/>
    </location>
</feature>
<dbReference type="Gene3D" id="3.40.50.2300">
    <property type="match status" value="1"/>
</dbReference>
<evidence type="ECO:0000259" key="2">
    <source>
        <dbReference type="PROSITE" id="PS50110"/>
    </source>
</evidence>
<accession>A0A1H5XYF1</accession>
<dbReference type="PROSITE" id="PS50110">
    <property type="entry name" value="RESPONSE_REGULATORY"/>
    <property type="match status" value="1"/>
</dbReference>